<feature type="compositionally biased region" description="Polar residues" evidence="1">
    <location>
        <begin position="43"/>
        <end position="61"/>
    </location>
</feature>
<feature type="region of interest" description="Disordered" evidence="1">
    <location>
        <begin position="319"/>
        <end position="342"/>
    </location>
</feature>
<dbReference type="HOGENOM" id="CLU_714000_0_0_1"/>
<feature type="domain" description="DUF7330" evidence="2">
    <location>
        <begin position="141"/>
        <end position="294"/>
    </location>
</feature>
<feature type="region of interest" description="Disordered" evidence="1">
    <location>
        <begin position="1"/>
        <end position="64"/>
    </location>
</feature>
<dbReference type="AlphaFoldDB" id="M5CE45"/>
<dbReference type="EMBL" id="LN679133">
    <property type="protein sequence ID" value="CEL58736.1"/>
    <property type="molecule type" value="Genomic_DNA"/>
</dbReference>
<name>M5CE45_THACB</name>
<protein>
    <recommendedName>
        <fullName evidence="2">DUF7330 domain-containing protein</fullName>
    </recommendedName>
</protein>
<organism evidence="3 5">
    <name type="scientific">Thanatephorus cucumeris (strain AG1-IB / isolate 7/3/14)</name>
    <name type="common">Lettuce bottom rot fungus</name>
    <name type="synonym">Rhizoctonia solani</name>
    <dbReference type="NCBI Taxonomy" id="1108050"/>
    <lineage>
        <taxon>Eukaryota</taxon>
        <taxon>Fungi</taxon>
        <taxon>Dikarya</taxon>
        <taxon>Basidiomycota</taxon>
        <taxon>Agaricomycotina</taxon>
        <taxon>Agaricomycetes</taxon>
        <taxon>Cantharellales</taxon>
        <taxon>Ceratobasidiaceae</taxon>
        <taxon>Rhizoctonia</taxon>
        <taxon>Rhizoctonia solani AG-1</taxon>
    </lineage>
</organism>
<evidence type="ECO:0000259" key="2">
    <source>
        <dbReference type="Pfam" id="PF24016"/>
    </source>
</evidence>
<reference evidence="4 6" key="3">
    <citation type="submission" date="2014-11" db="EMBL/GenBank/DDBJ databases">
        <authorList>
            <person name="Wibberg Daniel"/>
        </authorList>
    </citation>
    <scope>NUCLEOTIDE SEQUENCE [LARGE SCALE GENOMIC DNA]</scope>
    <source>
        <strain evidence="4">Rhizoctonia solani AG1-IB 7/3/14</strain>
    </source>
</reference>
<dbReference type="Proteomes" id="UP000059188">
    <property type="component" value="Unassembled WGS sequence"/>
</dbReference>
<gene>
    <name evidence="3" type="ORF">BN14_08219</name>
    <name evidence="4" type="ORF">RSOLAG1IB_08782</name>
</gene>
<dbReference type="InterPro" id="IPR055754">
    <property type="entry name" value="DUF7330"/>
</dbReference>
<sequence length="342" mass="36847">MIVTDSQKSETGAPDSSTRSETSFGMDVPPSPPPYSPTASSSINPQDRTHTTTPNISSSIRPNLPPRCNYFIDRKVFGGVKGTWHVDTALDIPEQLLLPITQFDGYWNREAQRTRKARTDELRKRQAQTSDSKGGANLLIDTRPNLMLTTTNGAIGGDVHVISSDGLVRQAAIVAEGFNGSVTLKIRASPEQPLRIFASTTNGSIDIKIPTSFEGAVMMSTTWGSVNISDPIKTKLTTFSSASNTSRGFIGDWQAQEFGTRSNSTDLNPFTTWTGPIVEIASTNGSVSLSYTEEGGISAYIDQFTKSIQGFVDNLFGAGQNDNSSRAPRSLQPDGSPIQSKS</sequence>
<dbReference type="Proteomes" id="UP000012065">
    <property type="component" value="Unassembled WGS sequence"/>
</dbReference>
<proteinExistence type="predicted"/>
<feature type="region of interest" description="Disordered" evidence="1">
    <location>
        <begin position="117"/>
        <end position="136"/>
    </location>
</feature>
<dbReference type="EMBL" id="CAOJ01012642">
    <property type="protein sequence ID" value="CCO34127.1"/>
    <property type="molecule type" value="Genomic_DNA"/>
</dbReference>
<accession>M5CE45</accession>
<evidence type="ECO:0000313" key="5">
    <source>
        <dbReference type="Proteomes" id="UP000012065"/>
    </source>
</evidence>
<reference evidence="3" key="1">
    <citation type="submission" date="2012-10" db="EMBL/GenBank/DDBJ databases">
        <authorList>
            <person name="Jelonek L."/>
        </authorList>
    </citation>
    <scope>NUCLEOTIDE SEQUENCE</scope>
    <source>
        <strain evidence="3">Isolate 7/3/14</strain>
    </source>
</reference>
<reference evidence="3 5" key="2">
    <citation type="journal article" date="2013" name="J. Biotechnol.">
        <title>Establishment and interpretation of the genome sequence of the phytopathogenic fungus Rhizoctonia solani AG1-IB isolate 7/3/14.</title>
        <authorList>
            <person name="Wibberg D.W."/>
            <person name="Jelonek L.J."/>
            <person name="Rupp O.R."/>
            <person name="Hennig M.H."/>
            <person name="Eikmeyer F.E."/>
            <person name="Goesmann A.G."/>
            <person name="Hartmann A.H."/>
            <person name="Borriss R.B."/>
            <person name="Grosch R.G."/>
            <person name="Puehler A.P."/>
            <person name="Schlueter A.S."/>
        </authorList>
    </citation>
    <scope>NUCLEOTIDE SEQUENCE [LARGE SCALE GENOMIC DNA]</scope>
    <source>
        <strain evidence="5">AG1-IB / isolate 7/3/14</strain>
        <strain evidence="3">Isolate 7/3/14</strain>
    </source>
</reference>
<dbReference type="Pfam" id="PF24016">
    <property type="entry name" value="DUF7330"/>
    <property type="match status" value="1"/>
</dbReference>
<evidence type="ECO:0000313" key="6">
    <source>
        <dbReference type="Proteomes" id="UP000059188"/>
    </source>
</evidence>
<evidence type="ECO:0000256" key="1">
    <source>
        <dbReference type="SAM" id="MobiDB-lite"/>
    </source>
</evidence>
<feature type="compositionally biased region" description="Polar residues" evidence="1">
    <location>
        <begin position="1"/>
        <end position="23"/>
    </location>
</feature>
<dbReference type="OrthoDB" id="5289249at2759"/>
<keyword evidence="6" id="KW-1185">Reference proteome</keyword>
<evidence type="ECO:0000313" key="4">
    <source>
        <dbReference type="EMBL" id="CEL58736.1"/>
    </source>
</evidence>
<evidence type="ECO:0000313" key="3">
    <source>
        <dbReference type="EMBL" id="CCO34127.1"/>
    </source>
</evidence>
<dbReference type="STRING" id="1108050.M5CE45"/>